<feature type="chain" id="PRO_5046736096" evidence="3">
    <location>
        <begin position="19"/>
        <end position="169"/>
    </location>
</feature>
<dbReference type="Proteomes" id="UP000621670">
    <property type="component" value="Unassembled WGS sequence"/>
</dbReference>
<keyword evidence="3" id="KW-0732">Signal</keyword>
<dbReference type="Pfam" id="PF05163">
    <property type="entry name" value="DinB"/>
    <property type="match status" value="1"/>
</dbReference>
<dbReference type="SUPFAM" id="SSF109854">
    <property type="entry name" value="DinB/YfiT-like putative metalloenzymes"/>
    <property type="match status" value="1"/>
</dbReference>
<accession>A0ABR7JBM7</accession>
<protein>
    <submittedName>
        <fullName evidence="4">DinB family protein</fullName>
    </submittedName>
</protein>
<sequence length="169" mass="19979">MKKFFIVIAFFLSLNLFAQVEVIPTFIEKWDNSKEYLLAVARAMPEEQYDFKPVAREMSFREQLFHIQDNMLWLSTTHFSARKYEKKVIDKSRSKAQILQDIQASFDQSKAFIQQDSVAELSNKVEFFAGPKSKFQILNLMQDHLTHHRAQIIVYLNLKQIEPPKYVGW</sequence>
<keyword evidence="5" id="KW-1185">Reference proteome</keyword>
<reference evidence="4 5" key="1">
    <citation type="submission" date="2020-08" db="EMBL/GenBank/DDBJ databases">
        <title>Description of novel Flavobacterium F-400 isolate.</title>
        <authorList>
            <person name="Saticioglu I."/>
            <person name="Duman M."/>
            <person name="Altun S."/>
        </authorList>
    </citation>
    <scope>NUCLEOTIDE SEQUENCE [LARGE SCALE GENOMIC DNA]</scope>
    <source>
        <strain evidence="4 5">F-400</strain>
    </source>
</reference>
<gene>
    <name evidence="4" type="ORF">H8R26_00565</name>
</gene>
<comment type="similarity">
    <text evidence="1">Belongs to the DinB family.</text>
</comment>
<dbReference type="RefSeq" id="WP_166132569.1">
    <property type="nucleotide sequence ID" value="NZ_JAAOBY010000001.1"/>
</dbReference>
<dbReference type="Gene3D" id="1.20.120.450">
    <property type="entry name" value="dinb family like domain"/>
    <property type="match status" value="1"/>
</dbReference>
<comment type="caution">
    <text evidence="4">The sequence shown here is derived from an EMBL/GenBank/DDBJ whole genome shotgun (WGS) entry which is preliminary data.</text>
</comment>
<evidence type="ECO:0000256" key="2">
    <source>
        <dbReference type="ARBA" id="ARBA00022723"/>
    </source>
</evidence>
<dbReference type="InterPro" id="IPR007837">
    <property type="entry name" value="DinB"/>
</dbReference>
<organism evidence="4 5">
    <name type="scientific">Flavobacterium turcicum</name>
    <dbReference type="NCBI Taxonomy" id="2764718"/>
    <lineage>
        <taxon>Bacteria</taxon>
        <taxon>Pseudomonadati</taxon>
        <taxon>Bacteroidota</taxon>
        <taxon>Flavobacteriia</taxon>
        <taxon>Flavobacteriales</taxon>
        <taxon>Flavobacteriaceae</taxon>
        <taxon>Flavobacterium</taxon>
    </lineage>
</organism>
<dbReference type="InterPro" id="IPR034660">
    <property type="entry name" value="DinB/YfiT-like"/>
</dbReference>
<evidence type="ECO:0000256" key="1">
    <source>
        <dbReference type="ARBA" id="ARBA00008635"/>
    </source>
</evidence>
<evidence type="ECO:0000313" key="5">
    <source>
        <dbReference type="Proteomes" id="UP000621670"/>
    </source>
</evidence>
<name>A0ABR7JBM7_9FLAO</name>
<feature type="signal peptide" evidence="3">
    <location>
        <begin position="1"/>
        <end position="18"/>
    </location>
</feature>
<proteinExistence type="inferred from homology"/>
<evidence type="ECO:0000256" key="3">
    <source>
        <dbReference type="SAM" id="SignalP"/>
    </source>
</evidence>
<dbReference type="EMBL" id="JACRUM010000001">
    <property type="protein sequence ID" value="MBC5861901.1"/>
    <property type="molecule type" value="Genomic_DNA"/>
</dbReference>
<keyword evidence="2" id="KW-0479">Metal-binding</keyword>
<evidence type="ECO:0000313" key="4">
    <source>
        <dbReference type="EMBL" id="MBC5861901.1"/>
    </source>
</evidence>